<dbReference type="InterPro" id="IPR007750">
    <property type="entry name" value="DUF674"/>
</dbReference>
<gene>
    <name evidence="1" type="ORF">PRUPE_6G063700</name>
</gene>
<organism evidence="1 2">
    <name type="scientific">Prunus persica</name>
    <name type="common">Peach</name>
    <name type="synonym">Amygdalus persica</name>
    <dbReference type="NCBI Taxonomy" id="3760"/>
    <lineage>
        <taxon>Eukaryota</taxon>
        <taxon>Viridiplantae</taxon>
        <taxon>Streptophyta</taxon>
        <taxon>Embryophyta</taxon>
        <taxon>Tracheophyta</taxon>
        <taxon>Spermatophyta</taxon>
        <taxon>Magnoliopsida</taxon>
        <taxon>eudicotyledons</taxon>
        <taxon>Gunneridae</taxon>
        <taxon>Pentapetalae</taxon>
        <taxon>rosids</taxon>
        <taxon>fabids</taxon>
        <taxon>Rosales</taxon>
        <taxon>Rosaceae</taxon>
        <taxon>Amygdaloideae</taxon>
        <taxon>Amygdaleae</taxon>
        <taxon>Prunus</taxon>
    </lineage>
</organism>
<dbReference type="AlphaFoldDB" id="A0A251NMW7"/>
<dbReference type="Pfam" id="PF05056">
    <property type="entry name" value="DUF674"/>
    <property type="match status" value="1"/>
</dbReference>
<evidence type="ECO:0000313" key="2">
    <source>
        <dbReference type="Proteomes" id="UP000006882"/>
    </source>
</evidence>
<proteinExistence type="predicted"/>
<keyword evidence="2" id="KW-1185">Reference proteome</keyword>
<reference evidence="1 2" key="1">
    <citation type="journal article" date="2013" name="Nat. Genet.">
        <title>The high-quality draft genome of peach (Prunus persica) identifies unique patterns of genetic diversity, domestication and genome evolution.</title>
        <authorList>
            <consortium name="International Peach Genome Initiative"/>
            <person name="Verde I."/>
            <person name="Abbott A.G."/>
            <person name="Scalabrin S."/>
            <person name="Jung S."/>
            <person name="Shu S."/>
            <person name="Marroni F."/>
            <person name="Zhebentyayeva T."/>
            <person name="Dettori M.T."/>
            <person name="Grimwood J."/>
            <person name="Cattonaro F."/>
            <person name="Zuccolo A."/>
            <person name="Rossini L."/>
            <person name="Jenkins J."/>
            <person name="Vendramin E."/>
            <person name="Meisel L.A."/>
            <person name="Decroocq V."/>
            <person name="Sosinski B."/>
            <person name="Prochnik S."/>
            <person name="Mitros T."/>
            <person name="Policriti A."/>
            <person name="Cipriani G."/>
            <person name="Dondini L."/>
            <person name="Ficklin S."/>
            <person name="Goodstein D.M."/>
            <person name="Xuan P."/>
            <person name="Del Fabbro C."/>
            <person name="Aramini V."/>
            <person name="Copetti D."/>
            <person name="Gonzalez S."/>
            <person name="Horner D.S."/>
            <person name="Falchi R."/>
            <person name="Lucas S."/>
            <person name="Mica E."/>
            <person name="Maldonado J."/>
            <person name="Lazzari B."/>
            <person name="Bielenberg D."/>
            <person name="Pirona R."/>
            <person name="Miculan M."/>
            <person name="Barakat A."/>
            <person name="Testolin R."/>
            <person name="Stella A."/>
            <person name="Tartarini S."/>
            <person name="Tonutti P."/>
            <person name="Arus P."/>
            <person name="Orellana A."/>
            <person name="Wells C."/>
            <person name="Main D."/>
            <person name="Vizzotto G."/>
            <person name="Silva H."/>
            <person name="Salamini F."/>
            <person name="Schmutz J."/>
            <person name="Morgante M."/>
            <person name="Rokhsar D.S."/>
        </authorList>
    </citation>
    <scope>NUCLEOTIDE SEQUENCE [LARGE SCALE GENOMIC DNA]</scope>
    <source>
        <strain evidence="2">cv. Nemared</strain>
    </source>
</reference>
<dbReference type="OrthoDB" id="1160707at2759"/>
<sequence>MADTNSIELKVLVDKGCNQVIFVEPDNDFVDVLFSLLTIPMGTIIRLARKHSDPVAIGCMNNLYASVENFDDQEFWMHTCEDMLLHPRNAADSQCNALKLKLDDAEPRRYFMSPDSCDLFAYSCSLHMCREKSLSFRASQDGSVFVKGQTRFTVTDDLQVIPPSSSANSVFTKLRVIDVDALEELTINIGTVEILNLLMYSLVSKTPLTETLLKPKQDLKSSSTILNQAIHIESQMSGDSMNDEEDKISLNLVVSKSKKMVCYAEAGEDFVNLLFSFLTLPLGFMVKNMKNGSLKGCIRHLYKTIQDLDGQYMISDHHKEMLIDPKLVPGFCYKNSLLGIEETSYYYSYYNYTFSTDRSLSPLEPDKVKLVSSDSVVLSAQGFLKRPAKFVVTDNLVVRPISRILELQVLKDLNVPVTDIEDQTVHVGKKEALHLLLSSFLCDSVLTNTFVADLREPKQEQ</sequence>
<accession>A0A251NMW7</accession>
<evidence type="ECO:0000313" key="1">
    <source>
        <dbReference type="EMBL" id="ONI00030.1"/>
    </source>
</evidence>
<dbReference type="PANTHER" id="PTHR33103:SF27">
    <property type="entry name" value="OS04G0594700 PROTEIN"/>
    <property type="match status" value="1"/>
</dbReference>
<dbReference type="PANTHER" id="PTHR33103">
    <property type="entry name" value="OS01G0153900 PROTEIN"/>
    <property type="match status" value="1"/>
</dbReference>
<dbReference type="Gramene" id="ONI00030">
    <property type="protein sequence ID" value="ONI00030"/>
    <property type="gene ID" value="PRUPE_6G063700"/>
</dbReference>
<dbReference type="Proteomes" id="UP000006882">
    <property type="component" value="Chromosome G6"/>
</dbReference>
<name>A0A251NMW7_PRUPE</name>
<dbReference type="EMBL" id="CM007656">
    <property type="protein sequence ID" value="ONI00030.1"/>
    <property type="molecule type" value="Genomic_DNA"/>
</dbReference>
<evidence type="ECO:0008006" key="3">
    <source>
        <dbReference type="Google" id="ProtNLM"/>
    </source>
</evidence>
<dbReference type="STRING" id="3760.A0A251NMW7"/>
<protein>
    <recommendedName>
        <fullName evidence="3">DUF674 family protein</fullName>
    </recommendedName>
</protein>